<feature type="transmembrane region" description="Helical" evidence="4">
    <location>
        <begin position="210"/>
        <end position="230"/>
    </location>
</feature>
<evidence type="ECO:0000256" key="2">
    <source>
        <dbReference type="ARBA" id="ARBA00006727"/>
    </source>
</evidence>
<dbReference type="AlphaFoldDB" id="A0A6S6WDL6"/>
<dbReference type="InterPro" id="IPR020846">
    <property type="entry name" value="MFS_dom"/>
</dbReference>
<dbReference type="InterPro" id="IPR050327">
    <property type="entry name" value="Proton-linked_MCT"/>
</dbReference>
<proteinExistence type="inferred from homology"/>
<evidence type="ECO:0000256" key="3">
    <source>
        <dbReference type="SAM" id="MobiDB-lite"/>
    </source>
</evidence>
<protein>
    <submittedName>
        <fullName evidence="6">MFS 1 domain containing protein</fullName>
    </submittedName>
</protein>
<evidence type="ECO:0000256" key="1">
    <source>
        <dbReference type="ARBA" id="ARBA00004141"/>
    </source>
</evidence>
<dbReference type="PANTHER" id="PTHR11360">
    <property type="entry name" value="MONOCARBOXYLATE TRANSPORTER"/>
    <property type="match status" value="1"/>
</dbReference>
<keyword evidence="4" id="KW-1133">Transmembrane helix</keyword>
<gene>
    <name evidence="6" type="ORF">PTTW11_09558</name>
</gene>
<dbReference type="GO" id="GO:0022857">
    <property type="term" value="F:transmembrane transporter activity"/>
    <property type="evidence" value="ECO:0007669"/>
    <property type="project" value="InterPro"/>
</dbReference>
<dbReference type="GO" id="GO:0016020">
    <property type="term" value="C:membrane"/>
    <property type="evidence" value="ECO:0007669"/>
    <property type="project" value="UniProtKB-SubCell"/>
</dbReference>
<feature type="transmembrane region" description="Helical" evidence="4">
    <location>
        <begin position="325"/>
        <end position="347"/>
    </location>
</feature>
<feature type="transmembrane region" description="Helical" evidence="4">
    <location>
        <begin position="179"/>
        <end position="203"/>
    </location>
</feature>
<comment type="similarity">
    <text evidence="2">Belongs to the major facilitator superfamily. Monocarboxylate porter (TC 2.A.1.13) family.</text>
</comment>
<feature type="transmembrane region" description="Helical" evidence="4">
    <location>
        <begin position="354"/>
        <end position="373"/>
    </location>
</feature>
<reference evidence="6" key="1">
    <citation type="submission" date="2021-02" db="EMBL/GenBank/DDBJ databases">
        <authorList>
            <person name="Syme A R."/>
            <person name="Syme A R."/>
            <person name="Moolhuijzen P."/>
        </authorList>
    </citation>
    <scope>NUCLEOTIDE SEQUENCE</scope>
    <source>
        <strain evidence="6">W1-1</strain>
    </source>
</reference>
<dbReference type="PROSITE" id="PS50850">
    <property type="entry name" value="MFS"/>
    <property type="match status" value="1"/>
</dbReference>
<evidence type="ECO:0000313" key="7">
    <source>
        <dbReference type="Proteomes" id="UP000472372"/>
    </source>
</evidence>
<evidence type="ECO:0000313" key="6">
    <source>
        <dbReference type="EMBL" id="CAE7206477.1"/>
    </source>
</evidence>
<feature type="transmembrane region" description="Helical" evidence="4">
    <location>
        <begin position="123"/>
        <end position="142"/>
    </location>
</feature>
<sequence>MTGQSELEEKHVTSDKFNSQGEEYSRPSSASRDEHVVQHAAPRRSDEAAQDKEAQLDARSTVTAESAIPPPPDGGLHAWLKAFGGFLIYINIWYAMTRGFTLSYGVFQNYYRTTLLSSSSPSAISWIGTTQAWLLIVVGVMSGPLFDLGYFRSMLLVGNALVVLGIMMLSLSTQYWQVFLSQGLCMGLGAGLLYIPSLAMVGVWFSRRRAFALGIVMSGIAVGGVIYINMFNQLVHSAGFPWTMRAIGFVALAAALLSIPALLSGSDWLKHKRKRRSLFDKTALQDRLFLIFTSCTFATFLGYIVPYFYIPTYAKERLGSSESTALYMLVLAIAGSFFGRLTSAVAAHWLGANVTWAICTFASGVLSFCWISIEDEKTFTAFSILWGFFSAALVTVPSAVFANIIPDLSRLGTRLGMSWSVSSIATLIGAPIAGALLKKKDGRTDFIGVQVWSGACLLIGTCCLIVLWIVTVRTQKKGWRV</sequence>
<dbReference type="Gene3D" id="1.20.1250.20">
    <property type="entry name" value="MFS general substrate transporter like domains"/>
    <property type="match status" value="1"/>
</dbReference>
<feature type="transmembrane region" description="Helical" evidence="4">
    <location>
        <begin position="417"/>
        <end position="437"/>
    </location>
</feature>
<evidence type="ECO:0000256" key="4">
    <source>
        <dbReference type="SAM" id="Phobius"/>
    </source>
</evidence>
<dbReference type="SUPFAM" id="SSF103473">
    <property type="entry name" value="MFS general substrate transporter"/>
    <property type="match status" value="1"/>
</dbReference>
<feature type="compositionally biased region" description="Polar residues" evidence="3">
    <location>
        <begin position="15"/>
        <end position="30"/>
    </location>
</feature>
<feature type="transmembrane region" description="Helical" evidence="4">
    <location>
        <begin position="449"/>
        <end position="470"/>
    </location>
</feature>
<name>A0A6S6WDL6_9PLEO</name>
<dbReference type="Pfam" id="PF07690">
    <property type="entry name" value="MFS_1"/>
    <property type="match status" value="1"/>
</dbReference>
<evidence type="ECO:0000259" key="5">
    <source>
        <dbReference type="PROSITE" id="PS50850"/>
    </source>
</evidence>
<keyword evidence="4" id="KW-0812">Transmembrane</keyword>
<comment type="subcellular location">
    <subcellularLocation>
        <location evidence="1">Membrane</location>
        <topology evidence="1">Multi-pass membrane protein</topology>
    </subcellularLocation>
</comment>
<organism evidence="6 7">
    <name type="scientific">Pyrenophora teres f. teres</name>
    <dbReference type="NCBI Taxonomy" id="97479"/>
    <lineage>
        <taxon>Eukaryota</taxon>
        <taxon>Fungi</taxon>
        <taxon>Dikarya</taxon>
        <taxon>Ascomycota</taxon>
        <taxon>Pezizomycotina</taxon>
        <taxon>Dothideomycetes</taxon>
        <taxon>Pleosporomycetidae</taxon>
        <taxon>Pleosporales</taxon>
        <taxon>Pleosporineae</taxon>
        <taxon>Pleosporaceae</taxon>
        <taxon>Pyrenophora</taxon>
    </lineage>
</organism>
<keyword evidence="4" id="KW-0472">Membrane</keyword>
<feature type="transmembrane region" description="Helical" evidence="4">
    <location>
        <begin position="78"/>
        <end position="96"/>
    </location>
</feature>
<dbReference type="InterPro" id="IPR036259">
    <property type="entry name" value="MFS_trans_sf"/>
</dbReference>
<feature type="compositionally biased region" description="Basic and acidic residues" evidence="3">
    <location>
        <begin position="31"/>
        <end position="56"/>
    </location>
</feature>
<feature type="transmembrane region" description="Helical" evidence="4">
    <location>
        <begin position="379"/>
        <end position="405"/>
    </location>
</feature>
<feature type="domain" description="Major facilitator superfamily (MFS) profile" evidence="5">
    <location>
        <begin position="77"/>
        <end position="478"/>
    </location>
</feature>
<feature type="transmembrane region" description="Helical" evidence="4">
    <location>
        <begin position="242"/>
        <end position="263"/>
    </location>
</feature>
<feature type="region of interest" description="Disordered" evidence="3">
    <location>
        <begin position="1"/>
        <end position="69"/>
    </location>
</feature>
<dbReference type="PANTHER" id="PTHR11360:SF252">
    <property type="entry name" value="MAJOR FACILITATOR SUPERFAMILY (MFS) PROFILE DOMAIN-CONTAINING PROTEIN-RELATED"/>
    <property type="match status" value="1"/>
</dbReference>
<dbReference type="EMBL" id="HG992985">
    <property type="protein sequence ID" value="CAE7206477.1"/>
    <property type="molecule type" value="Genomic_DNA"/>
</dbReference>
<accession>A0A6S6WDL6</accession>
<dbReference type="Proteomes" id="UP000472372">
    <property type="component" value="Chromosome 9"/>
</dbReference>
<feature type="transmembrane region" description="Helical" evidence="4">
    <location>
        <begin position="154"/>
        <end position="173"/>
    </location>
</feature>
<feature type="transmembrane region" description="Helical" evidence="4">
    <location>
        <begin position="284"/>
        <end position="305"/>
    </location>
</feature>
<dbReference type="InterPro" id="IPR011701">
    <property type="entry name" value="MFS"/>
</dbReference>